<keyword evidence="3" id="KW-1185">Reference proteome</keyword>
<evidence type="ECO:0008006" key="4">
    <source>
        <dbReference type="Google" id="ProtNLM"/>
    </source>
</evidence>
<evidence type="ECO:0000256" key="1">
    <source>
        <dbReference type="SAM" id="Phobius"/>
    </source>
</evidence>
<evidence type="ECO:0000313" key="2">
    <source>
        <dbReference type="EMBL" id="GGU94019.1"/>
    </source>
</evidence>
<dbReference type="Proteomes" id="UP000654471">
    <property type="component" value="Unassembled WGS sequence"/>
</dbReference>
<comment type="caution">
    <text evidence="2">The sequence shown here is derived from an EMBL/GenBank/DDBJ whole genome shotgun (WGS) entry which is preliminary data.</text>
</comment>
<sequence>MVRDVDDITDPPGAQHWVRVKPRPLAAAGTGLCVALLLAALSLLLLPAAQHLRSLQGGVQAPATLHEAGPCILGDCRVKFEANERTVVANLPVGSSGGKRSVGDRMTVRYQADDPRMVAHEDDVDGGGAAALAMTSGVGALAFLLMSVMAAVHAVRQRHSRR</sequence>
<protein>
    <recommendedName>
        <fullName evidence="4">DUF3592 domain-containing protein</fullName>
    </recommendedName>
</protein>
<keyword evidence="1" id="KW-0812">Transmembrane</keyword>
<gene>
    <name evidence="2" type="ORF">GCM10010211_71360</name>
</gene>
<organism evidence="2 3">
    <name type="scientific">Streptomyces albospinus</name>
    <dbReference type="NCBI Taxonomy" id="285515"/>
    <lineage>
        <taxon>Bacteria</taxon>
        <taxon>Bacillati</taxon>
        <taxon>Actinomycetota</taxon>
        <taxon>Actinomycetes</taxon>
        <taxon>Kitasatosporales</taxon>
        <taxon>Streptomycetaceae</taxon>
        <taxon>Streptomyces</taxon>
    </lineage>
</organism>
<feature type="transmembrane region" description="Helical" evidence="1">
    <location>
        <begin position="129"/>
        <end position="152"/>
    </location>
</feature>
<keyword evidence="1" id="KW-0472">Membrane</keyword>
<feature type="transmembrane region" description="Helical" evidence="1">
    <location>
        <begin position="25"/>
        <end position="46"/>
    </location>
</feature>
<evidence type="ECO:0000313" key="3">
    <source>
        <dbReference type="Proteomes" id="UP000654471"/>
    </source>
</evidence>
<dbReference type="EMBL" id="BMRP01000044">
    <property type="protein sequence ID" value="GGU94019.1"/>
    <property type="molecule type" value="Genomic_DNA"/>
</dbReference>
<accession>A0ABQ2VKH2</accession>
<proteinExistence type="predicted"/>
<reference evidence="3" key="1">
    <citation type="journal article" date="2019" name="Int. J. Syst. Evol. Microbiol.">
        <title>The Global Catalogue of Microorganisms (GCM) 10K type strain sequencing project: providing services to taxonomists for standard genome sequencing and annotation.</title>
        <authorList>
            <consortium name="The Broad Institute Genomics Platform"/>
            <consortium name="The Broad Institute Genome Sequencing Center for Infectious Disease"/>
            <person name="Wu L."/>
            <person name="Ma J."/>
        </authorList>
    </citation>
    <scope>NUCLEOTIDE SEQUENCE [LARGE SCALE GENOMIC DNA]</scope>
    <source>
        <strain evidence="3">JCM 3399</strain>
    </source>
</reference>
<keyword evidence="1" id="KW-1133">Transmembrane helix</keyword>
<name>A0ABQ2VKH2_9ACTN</name>